<keyword evidence="2" id="KW-0812">Transmembrane</keyword>
<feature type="transmembrane region" description="Helical" evidence="2">
    <location>
        <begin position="181"/>
        <end position="201"/>
    </location>
</feature>
<dbReference type="PANTHER" id="PTHR11206">
    <property type="entry name" value="MULTIDRUG RESISTANCE PROTEIN"/>
    <property type="match status" value="1"/>
</dbReference>
<organism evidence="4 5">
    <name type="scientific">Astrephomene gubernaculifera</name>
    <dbReference type="NCBI Taxonomy" id="47775"/>
    <lineage>
        <taxon>Eukaryota</taxon>
        <taxon>Viridiplantae</taxon>
        <taxon>Chlorophyta</taxon>
        <taxon>core chlorophytes</taxon>
        <taxon>Chlorophyceae</taxon>
        <taxon>CS clade</taxon>
        <taxon>Chlamydomonadales</taxon>
        <taxon>Astrephomenaceae</taxon>
        <taxon>Astrephomene</taxon>
    </lineage>
</organism>
<comment type="caution">
    <text evidence="2">Lacks conserved residue(s) required for the propagation of feature annotation.</text>
</comment>
<comment type="caution">
    <text evidence="4">The sequence shown here is derived from an EMBL/GenBank/DDBJ whole genome shotgun (WGS) entry which is preliminary data.</text>
</comment>
<dbReference type="GO" id="GO:0016020">
    <property type="term" value="C:membrane"/>
    <property type="evidence" value="ECO:0007669"/>
    <property type="project" value="InterPro"/>
</dbReference>
<feature type="compositionally biased region" description="Gly residues" evidence="3">
    <location>
        <begin position="456"/>
        <end position="471"/>
    </location>
</feature>
<evidence type="ECO:0000256" key="2">
    <source>
        <dbReference type="RuleBase" id="RU004914"/>
    </source>
</evidence>
<dbReference type="InterPro" id="IPR002528">
    <property type="entry name" value="MATE_fam"/>
</dbReference>
<dbReference type="Proteomes" id="UP001054857">
    <property type="component" value="Unassembled WGS sequence"/>
</dbReference>
<evidence type="ECO:0000313" key="4">
    <source>
        <dbReference type="EMBL" id="GFR51186.1"/>
    </source>
</evidence>
<feature type="transmembrane region" description="Helical" evidence="2">
    <location>
        <begin position="221"/>
        <end position="243"/>
    </location>
</feature>
<dbReference type="AlphaFoldDB" id="A0AAD3HSD8"/>
<keyword evidence="2" id="KW-1133">Transmembrane helix</keyword>
<feature type="compositionally biased region" description="Low complexity" evidence="3">
    <location>
        <begin position="377"/>
        <end position="424"/>
    </location>
</feature>
<evidence type="ECO:0000256" key="3">
    <source>
        <dbReference type="SAM" id="MobiDB-lite"/>
    </source>
</evidence>
<reference evidence="4 5" key="1">
    <citation type="journal article" date="2021" name="Sci. Rep.">
        <title>Genome sequencing of the multicellular alga Astrephomene provides insights into convergent evolution of germ-soma differentiation.</title>
        <authorList>
            <person name="Yamashita S."/>
            <person name="Yamamoto K."/>
            <person name="Matsuzaki R."/>
            <person name="Suzuki S."/>
            <person name="Yamaguchi H."/>
            <person name="Hirooka S."/>
            <person name="Minakuchi Y."/>
            <person name="Miyagishima S."/>
            <person name="Kawachi M."/>
            <person name="Toyoda A."/>
            <person name="Nozaki H."/>
        </authorList>
    </citation>
    <scope>NUCLEOTIDE SEQUENCE [LARGE SCALE GENOMIC DNA]</scope>
    <source>
        <strain evidence="4 5">NIES-4017</strain>
    </source>
</reference>
<evidence type="ECO:0000313" key="5">
    <source>
        <dbReference type="Proteomes" id="UP001054857"/>
    </source>
</evidence>
<proteinExistence type="inferred from homology"/>
<name>A0AAD3HSD8_9CHLO</name>
<feature type="region of interest" description="Disordered" evidence="3">
    <location>
        <begin position="25"/>
        <end position="46"/>
    </location>
</feature>
<evidence type="ECO:0000256" key="1">
    <source>
        <dbReference type="ARBA" id="ARBA00010199"/>
    </source>
</evidence>
<dbReference type="Pfam" id="PF01554">
    <property type="entry name" value="MatE"/>
    <property type="match status" value="1"/>
</dbReference>
<accession>A0AAD3HSD8</accession>
<feature type="region of interest" description="Disordered" evidence="3">
    <location>
        <begin position="373"/>
        <end position="477"/>
    </location>
</feature>
<dbReference type="EMBL" id="BMAR01000047">
    <property type="protein sequence ID" value="GFR51186.1"/>
    <property type="molecule type" value="Genomic_DNA"/>
</dbReference>
<dbReference type="GO" id="GO:0042910">
    <property type="term" value="F:xenobiotic transmembrane transporter activity"/>
    <property type="evidence" value="ECO:0007669"/>
    <property type="project" value="InterPro"/>
</dbReference>
<keyword evidence="5" id="KW-1185">Reference proteome</keyword>
<comment type="similarity">
    <text evidence="1 2">Belongs to the multi antimicrobial extrusion (MATE) (TC 2.A.66.1) family.</text>
</comment>
<keyword evidence="2" id="KW-0472">Membrane</keyword>
<feature type="transmembrane region" description="Helical" evidence="2">
    <location>
        <begin position="296"/>
        <end position="315"/>
    </location>
</feature>
<dbReference type="GO" id="GO:0015297">
    <property type="term" value="F:antiporter activity"/>
    <property type="evidence" value="ECO:0007669"/>
    <property type="project" value="InterPro"/>
</dbReference>
<protein>
    <recommendedName>
        <fullName evidence="2">Protein DETOXIFICATION</fullName>
    </recommendedName>
    <alternativeName>
        <fullName evidence="2">Multidrug and toxic compound extrusion protein</fullName>
    </alternativeName>
</protein>
<sequence>MTKPAAAAAAVPACDKERCEDLETSPLLRLSDSGGDSGSSSNRHGCVEPITSAAAAAAAPTPAARGPATLLPVHDASLHLVMTPPAPPTPPAPAAGSTHPSAAACGALAAAAAAVSVTTAAPPLRRRLCEECRTALRPRVVGRFLRLGIPGGLSMAFEAGCFDICTVLAGRLGPVATASHAALLSLVTLTYLACPFALATAGAIRVGNSLGAGQPDAARRSALLCIGLSGAFMAVMGAGLLAGRGLLGRLFTTDPRVIRVIRELAVFAALFQVSDGLMGSSQGVLRGCGHQHLTALFNFTGFWVCGGLLGYLLCFRAGWGLRGLWAGISAGDTATCGLNLGAVGCMRWGREAERAVARSKALAEQQEGLLTMLGPDASSSASASSGPTPSTPTTAFSSAAAPSGNNSGNSSAGDSSCSSSAGRPRGSGGDSGSSGALTRLALQLQGWWRRRKEGDGGGGGSSSSSSSGGGAQLELLP</sequence>
<feature type="compositionally biased region" description="Low complexity" evidence="3">
    <location>
        <begin position="31"/>
        <end position="41"/>
    </location>
</feature>
<gene>
    <name evidence="4" type="ORF">Agub_g13458</name>
</gene>